<feature type="transmembrane region" description="Helical" evidence="1">
    <location>
        <begin position="40"/>
        <end position="63"/>
    </location>
</feature>
<protein>
    <submittedName>
        <fullName evidence="2">Uncharacterized protein</fullName>
    </submittedName>
</protein>
<dbReference type="AlphaFoldDB" id="I4E575"/>
<accession>I4E575</accession>
<dbReference type="EMBL" id="FR845709">
    <property type="protein sequence ID" value="CCA44491.1"/>
    <property type="molecule type" value="Genomic_DNA"/>
</dbReference>
<gene>
    <name evidence="2" type="ORF">NMALPHA522_0950</name>
</gene>
<keyword evidence="1" id="KW-0472">Membrane</keyword>
<sequence>MPSESQMGQQFLQGRDTRILLNLPVRLLRKDKGRKRYPAFLIYTCNSSPYLPIVFSYCASIPYRFKKMPFPMGWVLYQ</sequence>
<keyword evidence="1" id="KW-0812">Transmembrane</keyword>
<organism evidence="2">
    <name type="scientific">Neisseria meningitidis alpha522</name>
    <dbReference type="NCBI Taxonomy" id="996307"/>
    <lineage>
        <taxon>Bacteria</taxon>
        <taxon>Pseudomonadati</taxon>
        <taxon>Pseudomonadota</taxon>
        <taxon>Betaproteobacteria</taxon>
        <taxon>Neisseriales</taxon>
        <taxon>Neisseriaceae</taxon>
        <taxon>Neisseria</taxon>
    </lineage>
</organism>
<evidence type="ECO:0000313" key="2">
    <source>
        <dbReference type="EMBL" id="CCA44491.1"/>
    </source>
</evidence>
<reference evidence="2" key="1">
    <citation type="submission" date="2011-03" db="EMBL/GenBank/DDBJ databases">
        <title>Draft genome of Neisseria meningitidis strain alpha522.</title>
        <authorList>
            <person name="Schoen C."/>
            <person name="Blom J."/>
        </authorList>
    </citation>
    <scope>NUCLEOTIDE SEQUENCE</scope>
    <source>
        <strain evidence="2">Alpha522</strain>
    </source>
</reference>
<proteinExistence type="predicted"/>
<evidence type="ECO:0000256" key="1">
    <source>
        <dbReference type="SAM" id="Phobius"/>
    </source>
</evidence>
<name>I4E575_NEIME</name>
<keyword evidence="1" id="KW-1133">Transmembrane helix</keyword>